<proteinExistence type="predicted"/>
<evidence type="ECO:0000313" key="3">
    <source>
        <dbReference type="WBParaSite" id="L893_g17752.t1"/>
    </source>
</evidence>
<feature type="signal peptide" evidence="1">
    <location>
        <begin position="1"/>
        <end position="21"/>
    </location>
</feature>
<accession>A0A1I7YMB4</accession>
<dbReference type="AlphaFoldDB" id="A0A1I7YMB4"/>
<evidence type="ECO:0000256" key="1">
    <source>
        <dbReference type="SAM" id="SignalP"/>
    </source>
</evidence>
<protein>
    <submittedName>
        <fullName evidence="3">Secreted protein</fullName>
    </submittedName>
</protein>
<name>A0A1I7YMB4_9BILA</name>
<feature type="chain" id="PRO_5009312317" evidence="1">
    <location>
        <begin position="22"/>
        <end position="69"/>
    </location>
</feature>
<reference evidence="3" key="1">
    <citation type="submission" date="2016-11" db="UniProtKB">
        <authorList>
            <consortium name="WormBaseParasite"/>
        </authorList>
    </citation>
    <scope>IDENTIFICATION</scope>
</reference>
<organism evidence="2 3">
    <name type="scientific">Steinernema glaseri</name>
    <dbReference type="NCBI Taxonomy" id="37863"/>
    <lineage>
        <taxon>Eukaryota</taxon>
        <taxon>Metazoa</taxon>
        <taxon>Ecdysozoa</taxon>
        <taxon>Nematoda</taxon>
        <taxon>Chromadorea</taxon>
        <taxon>Rhabditida</taxon>
        <taxon>Tylenchina</taxon>
        <taxon>Panagrolaimomorpha</taxon>
        <taxon>Strongyloidoidea</taxon>
        <taxon>Steinernematidae</taxon>
        <taxon>Steinernema</taxon>
    </lineage>
</organism>
<sequence length="69" mass="7801">MEGAPWEWFIRHAICWVMSTGTKLLRTSLGVLKIVERCGYQHFLVVVDHAVSSSFTADLVVRSTCAYQV</sequence>
<keyword evidence="1" id="KW-0732">Signal</keyword>
<evidence type="ECO:0000313" key="2">
    <source>
        <dbReference type="Proteomes" id="UP000095287"/>
    </source>
</evidence>
<dbReference type="Proteomes" id="UP000095287">
    <property type="component" value="Unplaced"/>
</dbReference>
<dbReference type="WBParaSite" id="L893_g17752.t1">
    <property type="protein sequence ID" value="L893_g17752.t1"/>
    <property type="gene ID" value="L893_g17752"/>
</dbReference>
<keyword evidence="2" id="KW-1185">Reference proteome</keyword>